<evidence type="ECO:0000256" key="3">
    <source>
        <dbReference type="ARBA" id="ARBA00022679"/>
    </source>
</evidence>
<comment type="similarity">
    <text evidence="1">Belongs to the glycosyltransferase 34 family.</text>
</comment>
<dbReference type="InterPro" id="IPR008630">
    <property type="entry name" value="Glyco_trans_34"/>
</dbReference>
<keyword evidence="4" id="KW-0472">Membrane</keyword>
<reference evidence="6" key="1">
    <citation type="journal article" date="2017" name="Nat. Microbiol.">
        <title>Global analysis of biosynthetic gene clusters reveals vast potential of secondary metabolite production in Penicillium species.</title>
        <authorList>
            <person name="Nielsen J.C."/>
            <person name="Grijseels S."/>
            <person name="Prigent S."/>
            <person name="Ji B."/>
            <person name="Dainat J."/>
            <person name="Nielsen K.F."/>
            <person name="Frisvad J.C."/>
            <person name="Workman M."/>
            <person name="Nielsen J."/>
        </authorList>
    </citation>
    <scope>NUCLEOTIDE SEQUENCE [LARGE SCALE GENOMIC DNA]</scope>
    <source>
        <strain evidence="6">IBT 24891</strain>
    </source>
</reference>
<dbReference type="PANTHER" id="PTHR31306:SF3">
    <property type="entry name" value="NUCLEOTIDE-DIPHOSPHO-SUGAR TRANSFERASE DOMAIN-CONTAINING PROTEIN"/>
    <property type="match status" value="1"/>
</dbReference>
<evidence type="ECO:0000313" key="6">
    <source>
        <dbReference type="Proteomes" id="UP000191285"/>
    </source>
</evidence>
<dbReference type="OrthoDB" id="3763672at2759"/>
<dbReference type="SUPFAM" id="SSF53448">
    <property type="entry name" value="Nucleotide-diphospho-sugar transferases"/>
    <property type="match status" value="1"/>
</dbReference>
<keyword evidence="4" id="KW-0812">Transmembrane</keyword>
<dbReference type="EMBL" id="MLKD01000001">
    <property type="protein sequence ID" value="OQE32323.1"/>
    <property type="molecule type" value="Genomic_DNA"/>
</dbReference>
<name>A0A1V6U3A0_9EURO</name>
<keyword evidence="6" id="KW-1185">Reference proteome</keyword>
<dbReference type="PANTHER" id="PTHR31306">
    <property type="entry name" value="ALPHA-1,6-MANNOSYLTRANSFERASE MNN11-RELATED"/>
    <property type="match status" value="1"/>
</dbReference>
<dbReference type="GO" id="GO:0000139">
    <property type="term" value="C:Golgi membrane"/>
    <property type="evidence" value="ECO:0007669"/>
    <property type="project" value="TreeGrafter"/>
</dbReference>
<evidence type="ECO:0000313" key="5">
    <source>
        <dbReference type="EMBL" id="OQE32323.1"/>
    </source>
</evidence>
<gene>
    <name evidence="5" type="ORF">PENSTE_c001G04103</name>
</gene>
<dbReference type="Gene3D" id="3.90.550.10">
    <property type="entry name" value="Spore Coat Polysaccharide Biosynthesis Protein SpsA, Chain A"/>
    <property type="match status" value="1"/>
</dbReference>
<accession>A0A1V6U3A0</accession>
<sequence>MGRRLLSTFLPHRWGYLVLAMYTFGLLYMALHTQRIFDAAGSLKLVQGTSQAPFTSTLHGLFDTFRQPITAPNLTFPSGQVFQLPFSSSPNGPRFQTSLGEKILVLDVDTRPLNNSGELLNSTLPPNETILWSTAGRLNHYLFAQIHGYDYKFVKMGDLPGRFGTWSKVTAIKEHLPDYEFIIFVDADLIFPHPHVPLEWLFNYWDIVPENLVAMAIDPAYPVNNDFRGRTLLNTGFIIAQRSPRTTELFEAWESCPDNMRYNSCSTFSYDWPHEQGAFGNFIRYDFNRWDDIKSLSCMEANGCPEVTHLGCSGKLISHYWGSKASVPRAVQESIMRYFSLSLHREFHQNYDHIVSTAIAKYMNNLTDISSIAKENGPLDIPQSLEGELPAPAEDVGEILETIPLDP</sequence>
<dbReference type="GO" id="GO:0016757">
    <property type="term" value="F:glycosyltransferase activity"/>
    <property type="evidence" value="ECO:0007669"/>
    <property type="project" value="UniProtKB-KW"/>
</dbReference>
<organism evidence="5 6">
    <name type="scientific">Penicillium steckii</name>
    <dbReference type="NCBI Taxonomy" id="303698"/>
    <lineage>
        <taxon>Eukaryota</taxon>
        <taxon>Fungi</taxon>
        <taxon>Dikarya</taxon>
        <taxon>Ascomycota</taxon>
        <taxon>Pezizomycotina</taxon>
        <taxon>Eurotiomycetes</taxon>
        <taxon>Eurotiomycetidae</taxon>
        <taxon>Eurotiales</taxon>
        <taxon>Aspergillaceae</taxon>
        <taxon>Penicillium</taxon>
    </lineage>
</organism>
<evidence type="ECO:0008006" key="7">
    <source>
        <dbReference type="Google" id="ProtNLM"/>
    </source>
</evidence>
<comment type="caution">
    <text evidence="5">The sequence shown here is derived from an EMBL/GenBank/DDBJ whole genome shotgun (WGS) entry which is preliminary data.</text>
</comment>
<evidence type="ECO:0000256" key="2">
    <source>
        <dbReference type="ARBA" id="ARBA00022676"/>
    </source>
</evidence>
<dbReference type="Proteomes" id="UP000191285">
    <property type="component" value="Unassembled WGS sequence"/>
</dbReference>
<keyword evidence="3" id="KW-0808">Transferase</keyword>
<proteinExistence type="inferred from homology"/>
<keyword evidence="2" id="KW-0328">Glycosyltransferase</keyword>
<keyword evidence="4" id="KW-1133">Transmembrane helix</keyword>
<dbReference type="AlphaFoldDB" id="A0A1V6U3A0"/>
<dbReference type="InterPro" id="IPR029044">
    <property type="entry name" value="Nucleotide-diphossugar_trans"/>
</dbReference>
<evidence type="ECO:0000256" key="4">
    <source>
        <dbReference type="SAM" id="Phobius"/>
    </source>
</evidence>
<feature type="transmembrane region" description="Helical" evidence="4">
    <location>
        <begin position="14"/>
        <end position="31"/>
    </location>
</feature>
<dbReference type="GO" id="GO:0006487">
    <property type="term" value="P:protein N-linked glycosylation"/>
    <property type="evidence" value="ECO:0007669"/>
    <property type="project" value="TreeGrafter"/>
</dbReference>
<protein>
    <recommendedName>
        <fullName evidence="7">Nucleotide-diphospho-sugar transferase domain-containing protein</fullName>
    </recommendedName>
</protein>
<evidence type="ECO:0000256" key="1">
    <source>
        <dbReference type="ARBA" id="ARBA00005664"/>
    </source>
</evidence>